<dbReference type="AlphaFoldDB" id="A0A650CK76"/>
<dbReference type="GeneID" id="42802362"/>
<evidence type="ECO:0000313" key="5">
    <source>
        <dbReference type="Proteomes" id="UP000582213"/>
    </source>
</evidence>
<feature type="transmembrane region" description="Helical" evidence="1">
    <location>
        <begin position="6"/>
        <end position="25"/>
    </location>
</feature>
<keyword evidence="1" id="KW-0472">Membrane</keyword>
<dbReference type="RefSeq" id="WP_156015650.1">
    <property type="nucleotide sequence ID" value="NZ_CP045484.1"/>
</dbReference>
<dbReference type="Proteomes" id="UP000427373">
    <property type="component" value="Chromosome"/>
</dbReference>
<dbReference type="Proteomes" id="UP000582213">
    <property type="component" value="Unassembled WGS sequence"/>
</dbReference>
<dbReference type="EMBL" id="CP045484">
    <property type="protein sequence ID" value="QGR18162.1"/>
    <property type="molecule type" value="Genomic_DNA"/>
</dbReference>
<keyword evidence="1" id="KW-0812">Transmembrane</keyword>
<gene>
    <name evidence="3" type="ORF">D1869_13915</name>
    <name evidence="2" type="ORF">HNQ62_002036</name>
</gene>
<protein>
    <submittedName>
        <fullName evidence="3">Uncharacterized protein</fullName>
    </submittedName>
</protein>
<sequence length="141" mass="15362">MRKIYFIIPIVILIVGLIPLLITHVKESSSGTVYIIGNVKVGQSKIPIEQKLGINATEYINLTAKNSGKEAIAICYIRQGDTTIPGYNITVIVNGSEEYGSSIPPGINNLTLLILGYKIEENTTAAYMYLGNGQLLELNFS</sequence>
<reference evidence="3 4" key="1">
    <citation type="submission" date="2019-10" db="EMBL/GenBank/DDBJ databases">
        <title>Genome Sequences from Six Type Strain Members of the Archaeal Family Sulfolobaceae: Acidianus ambivalens, Acidianus infernus, Metallosphaera prunae, Stygiolobus azoricus, Sulfolobus metallicus, and Sulfurisphaera ohwakuensis.</title>
        <authorList>
            <person name="Counts J.A."/>
            <person name="Kelly R.M."/>
        </authorList>
    </citation>
    <scope>NUCLEOTIDE SEQUENCE [LARGE SCALE GENOMIC DNA]</scope>
    <source>
        <strain evidence="3 4">TA-1</strain>
    </source>
</reference>
<evidence type="ECO:0000256" key="1">
    <source>
        <dbReference type="SAM" id="Phobius"/>
    </source>
</evidence>
<keyword evidence="1" id="KW-1133">Transmembrane helix</keyword>
<name>A0A650CK76_SULOH</name>
<dbReference type="EMBL" id="JACHFY010000013">
    <property type="protein sequence ID" value="MBB5254262.1"/>
    <property type="molecule type" value="Genomic_DNA"/>
</dbReference>
<dbReference type="KEGG" id="soh:D1869_13915"/>
<evidence type="ECO:0000313" key="4">
    <source>
        <dbReference type="Proteomes" id="UP000427373"/>
    </source>
</evidence>
<proteinExistence type="predicted"/>
<dbReference type="OrthoDB" id="42280at2157"/>
<evidence type="ECO:0000313" key="3">
    <source>
        <dbReference type="EMBL" id="QGR18162.1"/>
    </source>
</evidence>
<evidence type="ECO:0000313" key="2">
    <source>
        <dbReference type="EMBL" id="MBB5254262.1"/>
    </source>
</evidence>
<keyword evidence="4" id="KW-1185">Reference proteome</keyword>
<accession>A0A650CK76</accession>
<reference evidence="2 5" key="2">
    <citation type="submission" date="2020-08" db="EMBL/GenBank/DDBJ databases">
        <title>Genomic Encyclopedia of Type Strains, Phase IV (KMG-IV): sequencing the most valuable type-strain genomes for metagenomic binning, comparative biology and taxonomic classification.</title>
        <authorList>
            <person name="Goeker M."/>
        </authorList>
    </citation>
    <scope>NUCLEOTIDE SEQUENCE [LARGE SCALE GENOMIC DNA]</scope>
    <source>
        <strain evidence="2 5">DSM 12421</strain>
    </source>
</reference>
<organism evidence="3 4">
    <name type="scientific">Sulfurisphaera ohwakuensis</name>
    <dbReference type="NCBI Taxonomy" id="69656"/>
    <lineage>
        <taxon>Archaea</taxon>
        <taxon>Thermoproteota</taxon>
        <taxon>Thermoprotei</taxon>
        <taxon>Sulfolobales</taxon>
        <taxon>Sulfolobaceae</taxon>
        <taxon>Sulfurisphaera</taxon>
    </lineage>
</organism>